<feature type="transmembrane region" description="Helical" evidence="1">
    <location>
        <begin position="88"/>
        <end position="108"/>
    </location>
</feature>
<dbReference type="EMBL" id="JASCXX010000005">
    <property type="protein sequence ID" value="MDI6448534.1"/>
    <property type="molecule type" value="Genomic_DNA"/>
</dbReference>
<dbReference type="PANTHER" id="PTHR42736">
    <property type="entry name" value="PROTEIN-GLUTAMINE GAMMA-GLUTAMYLTRANSFERASE"/>
    <property type="match status" value="1"/>
</dbReference>
<accession>A0AAW6TXU2</accession>
<evidence type="ECO:0000256" key="1">
    <source>
        <dbReference type="SAM" id="Phobius"/>
    </source>
</evidence>
<evidence type="ECO:0000313" key="3">
    <source>
        <dbReference type="EMBL" id="MDI6448534.1"/>
    </source>
</evidence>
<keyword evidence="1" id="KW-1133">Transmembrane helix</keyword>
<comment type="caution">
    <text evidence="3">The sequence shown here is derived from an EMBL/GenBank/DDBJ whole genome shotgun (WGS) entry which is preliminary data.</text>
</comment>
<evidence type="ECO:0000313" key="4">
    <source>
        <dbReference type="Proteomes" id="UP001431776"/>
    </source>
</evidence>
<gene>
    <name evidence="3" type="ORF">QJ522_05725</name>
</gene>
<feature type="transmembrane region" description="Helical" evidence="1">
    <location>
        <begin position="115"/>
        <end position="133"/>
    </location>
</feature>
<evidence type="ECO:0000259" key="2">
    <source>
        <dbReference type="SMART" id="SM00460"/>
    </source>
</evidence>
<dbReference type="RefSeq" id="WP_349243945.1">
    <property type="nucleotide sequence ID" value="NZ_JASCXX010000005.1"/>
</dbReference>
<dbReference type="InterPro" id="IPR038765">
    <property type="entry name" value="Papain-like_cys_pep_sf"/>
</dbReference>
<reference evidence="3" key="1">
    <citation type="submission" date="2023-05" db="EMBL/GenBank/DDBJ databases">
        <title>Anaerotaeda fermentans gen. nov., sp. nov., a novel anaerobic planctomycete of the new family within the order Sedimentisphaerales isolated from Taman Peninsula, Russia.</title>
        <authorList>
            <person name="Khomyakova M.A."/>
            <person name="Merkel A.Y."/>
            <person name="Slobodkin A.I."/>
        </authorList>
    </citation>
    <scope>NUCLEOTIDE SEQUENCE</scope>
    <source>
        <strain evidence="3">M17dextr</strain>
    </source>
</reference>
<dbReference type="SMART" id="SM00460">
    <property type="entry name" value="TGc"/>
    <property type="match status" value="1"/>
</dbReference>
<feature type="domain" description="Transglutaminase-like" evidence="2">
    <location>
        <begin position="448"/>
        <end position="520"/>
    </location>
</feature>
<keyword evidence="1" id="KW-0812">Transmembrane</keyword>
<protein>
    <submittedName>
        <fullName evidence="3">Transglutaminase domain-containing protein</fullName>
    </submittedName>
</protein>
<dbReference type="PANTHER" id="PTHR42736:SF1">
    <property type="entry name" value="PROTEIN-GLUTAMINE GAMMA-GLUTAMYLTRANSFERASE"/>
    <property type="match status" value="1"/>
</dbReference>
<keyword evidence="4" id="KW-1185">Reference proteome</keyword>
<feature type="transmembrane region" description="Helical" evidence="1">
    <location>
        <begin position="27"/>
        <end position="45"/>
    </location>
</feature>
<feature type="transmembrane region" description="Helical" evidence="1">
    <location>
        <begin position="571"/>
        <end position="588"/>
    </location>
</feature>
<dbReference type="InterPro" id="IPR002931">
    <property type="entry name" value="Transglutaminase-like"/>
</dbReference>
<name>A0AAW6TXU2_9BACT</name>
<dbReference type="InterPro" id="IPR052901">
    <property type="entry name" value="Bact_TGase-like"/>
</dbReference>
<feature type="transmembrane region" description="Helical" evidence="1">
    <location>
        <begin position="54"/>
        <end position="73"/>
    </location>
</feature>
<keyword evidence="1" id="KW-0472">Membrane</keyword>
<dbReference type="Pfam" id="PF01841">
    <property type="entry name" value="Transglut_core"/>
    <property type="match status" value="1"/>
</dbReference>
<sequence length="696" mass="77426">MKPQKIVAVIMVLTSSAVTAWVSVDIAYPAILCMLGLLGLSRRFTWNFRPEKRVITSLLMLVLAIFFALHYSYTRPHGWIAHEQAMSLAWQTVARYFFAGMILMLFLGSPRQLPASLGLFHLAAMICAGQVLLLDDRFIIFRLLELFSVILVILYAATTHSPDSIPISVGPPIASHDRPSPRWVACGLILVGAANVGWAIGSVLYRHVEILDYLPAWLGRRVVNMDMATGDASRIAFTTSGRLSSLASVLEEQDATPALTIESDEAPGYLRGRVFEVYRQSQWHDLSYQEAVFPQQGSLHFATRMNLFRLNADGPSDARSMTVRHEFQFDDAAFAPLGLSYVEASFKLLLRDDDDVIYAPRLPSGKKYRLTYAPSAQHPAPQGTQLRRSLDVPSSLDSRIDELVDRVFAGCDTTAEKIDAVVRHFRTNYTYSYDPEIPPGRDKLNHFLLDGSQGYCEYFASGAAILLRLAGVPARYVVGFLVTERDASTDAWVARNMDAHAWVEAWDEQQSRWVTVEATAQGSDAIAAAEEQAGRDGDGINISLTQFLNALYEYGLFGALSWLLMSRGGTILLLALAAASVPALWWVLSRRRRSRTVSGSGSQWRADPSIATLHRMLAGMDRRLRAAGIRRPLSETLHAFAERLGTADSGGPNGRRKWDGVSDWYVQYANLRYGRAIRAEHIETLRQHAGRVKQSL</sequence>
<dbReference type="AlphaFoldDB" id="A0AAW6TXU2"/>
<dbReference type="Gene3D" id="3.10.620.30">
    <property type="match status" value="1"/>
</dbReference>
<proteinExistence type="predicted"/>
<feature type="transmembrane region" description="Helical" evidence="1">
    <location>
        <begin position="139"/>
        <end position="157"/>
    </location>
</feature>
<dbReference type="SUPFAM" id="SSF54001">
    <property type="entry name" value="Cysteine proteinases"/>
    <property type="match status" value="1"/>
</dbReference>
<dbReference type="Proteomes" id="UP001431776">
    <property type="component" value="Unassembled WGS sequence"/>
</dbReference>
<organism evidence="3 4">
    <name type="scientific">Anaerobaca lacustris</name>
    <dbReference type="NCBI Taxonomy" id="3044600"/>
    <lineage>
        <taxon>Bacteria</taxon>
        <taxon>Pseudomonadati</taxon>
        <taxon>Planctomycetota</taxon>
        <taxon>Phycisphaerae</taxon>
        <taxon>Sedimentisphaerales</taxon>
        <taxon>Anaerobacaceae</taxon>
        <taxon>Anaerobaca</taxon>
    </lineage>
</organism>